<dbReference type="Proteomes" id="UP000578112">
    <property type="component" value="Unassembled WGS sequence"/>
</dbReference>
<sequence length="130" mass="14741">MRPSSRSRARQAEFGFTQPQFWLLRNLSGNDLSPDGHGMTVPELRRAMRTYLRAEDDLDAEAEVLVGRGWLSRAGERLRITEAGERARVGLKRHAPEIRARIHQDIDDADYVTTLKVLRQMIRNTGGSVA</sequence>
<dbReference type="InterPro" id="IPR036388">
    <property type="entry name" value="WH-like_DNA-bd_sf"/>
</dbReference>
<evidence type="ECO:0000313" key="2">
    <source>
        <dbReference type="Proteomes" id="UP000578112"/>
    </source>
</evidence>
<comment type="caution">
    <text evidence="1">The sequence shown here is derived from an EMBL/GenBank/DDBJ whole genome shotgun (WGS) entry which is preliminary data.</text>
</comment>
<protein>
    <recommendedName>
        <fullName evidence="3">MarR family transcriptional regulator</fullName>
    </recommendedName>
</protein>
<reference evidence="1 2" key="1">
    <citation type="submission" date="2020-08" db="EMBL/GenBank/DDBJ databases">
        <title>Sequencing the genomes of 1000 actinobacteria strains.</title>
        <authorList>
            <person name="Klenk H.-P."/>
        </authorList>
    </citation>
    <scope>NUCLEOTIDE SEQUENCE [LARGE SCALE GENOMIC DNA]</scope>
    <source>
        <strain evidence="1 2">DSM 43149</strain>
    </source>
</reference>
<proteinExistence type="predicted"/>
<gene>
    <name evidence="1" type="ORF">BJ971_004774</name>
</gene>
<dbReference type="AlphaFoldDB" id="A0A7W7I0J9"/>
<accession>A0A7W7I0J9</accession>
<organism evidence="1 2">
    <name type="scientific">Actinoplanes digitatis</name>
    <dbReference type="NCBI Taxonomy" id="1868"/>
    <lineage>
        <taxon>Bacteria</taxon>
        <taxon>Bacillati</taxon>
        <taxon>Actinomycetota</taxon>
        <taxon>Actinomycetes</taxon>
        <taxon>Micromonosporales</taxon>
        <taxon>Micromonosporaceae</taxon>
        <taxon>Actinoplanes</taxon>
    </lineage>
</organism>
<evidence type="ECO:0000313" key="1">
    <source>
        <dbReference type="EMBL" id="MBB4764218.1"/>
    </source>
</evidence>
<evidence type="ECO:0008006" key="3">
    <source>
        <dbReference type="Google" id="ProtNLM"/>
    </source>
</evidence>
<dbReference type="InterPro" id="IPR036390">
    <property type="entry name" value="WH_DNA-bd_sf"/>
</dbReference>
<dbReference type="Gene3D" id="1.10.10.10">
    <property type="entry name" value="Winged helix-like DNA-binding domain superfamily/Winged helix DNA-binding domain"/>
    <property type="match status" value="1"/>
</dbReference>
<dbReference type="RefSeq" id="WP_203709672.1">
    <property type="nucleotide sequence ID" value="NZ_BOMK01000075.1"/>
</dbReference>
<name>A0A7W7I0J9_9ACTN</name>
<keyword evidence="2" id="KW-1185">Reference proteome</keyword>
<dbReference type="SUPFAM" id="SSF46785">
    <property type="entry name" value="Winged helix' DNA-binding domain"/>
    <property type="match status" value="1"/>
</dbReference>
<dbReference type="EMBL" id="JACHNH010000001">
    <property type="protein sequence ID" value="MBB4764218.1"/>
    <property type="molecule type" value="Genomic_DNA"/>
</dbReference>